<keyword evidence="1" id="KW-0040">ANK repeat</keyword>
<feature type="region of interest" description="Disordered" evidence="2">
    <location>
        <begin position="1"/>
        <end position="128"/>
    </location>
</feature>
<feature type="repeat" description="ANK" evidence="1">
    <location>
        <begin position="579"/>
        <end position="611"/>
    </location>
</feature>
<dbReference type="SMART" id="SM00248">
    <property type="entry name" value="ANK"/>
    <property type="match status" value="18"/>
</dbReference>
<feature type="compositionally biased region" description="Basic and acidic residues" evidence="2">
    <location>
        <begin position="65"/>
        <end position="93"/>
    </location>
</feature>
<dbReference type="PANTHER" id="PTHR24133:SF40">
    <property type="entry name" value="ANKYRIN REPEAT DOMAIN 44"/>
    <property type="match status" value="1"/>
</dbReference>
<gene>
    <name evidence="3" type="ORF">PSALAMII_LOCUS6326</name>
</gene>
<feature type="repeat" description="ANK" evidence="1">
    <location>
        <begin position="243"/>
        <end position="275"/>
    </location>
</feature>
<feature type="compositionally biased region" description="Basic and acidic residues" evidence="2">
    <location>
        <begin position="1"/>
        <end position="13"/>
    </location>
</feature>
<proteinExistence type="predicted"/>
<dbReference type="EMBL" id="CAJVPD010000240">
    <property type="protein sequence ID" value="CAG8386927.1"/>
    <property type="molecule type" value="Genomic_DNA"/>
</dbReference>
<dbReference type="PROSITE" id="PS50297">
    <property type="entry name" value="ANK_REP_REGION"/>
    <property type="match status" value="8"/>
</dbReference>
<dbReference type="InterPro" id="IPR002110">
    <property type="entry name" value="Ankyrin_rpt"/>
</dbReference>
<protein>
    <submittedName>
        <fullName evidence="3">Uncharacterized protein</fullName>
    </submittedName>
</protein>
<feature type="repeat" description="ANK" evidence="1">
    <location>
        <begin position="174"/>
        <end position="206"/>
    </location>
</feature>
<dbReference type="InterPro" id="IPR052391">
    <property type="entry name" value="E3_Ligase-Neurotoxin"/>
</dbReference>
<dbReference type="InterPro" id="IPR036770">
    <property type="entry name" value="Ankyrin_rpt-contain_sf"/>
</dbReference>
<dbReference type="PANTHER" id="PTHR24133">
    <property type="entry name" value="ANKYRIN DOMAIN-CONTAINING"/>
    <property type="match status" value="1"/>
</dbReference>
<feature type="repeat" description="ANK" evidence="1">
    <location>
        <begin position="477"/>
        <end position="504"/>
    </location>
</feature>
<dbReference type="Proteomes" id="UP001152592">
    <property type="component" value="Unassembled WGS sequence"/>
</dbReference>
<feature type="repeat" description="ANK" evidence="1">
    <location>
        <begin position="444"/>
        <end position="476"/>
    </location>
</feature>
<dbReference type="PROSITE" id="PS50088">
    <property type="entry name" value="ANK_REPEAT"/>
    <property type="match status" value="8"/>
</dbReference>
<evidence type="ECO:0000313" key="3">
    <source>
        <dbReference type="EMBL" id="CAG8386927.1"/>
    </source>
</evidence>
<evidence type="ECO:0000256" key="1">
    <source>
        <dbReference type="PROSITE-ProRule" id="PRU00023"/>
    </source>
</evidence>
<feature type="repeat" description="ANK" evidence="1">
    <location>
        <begin position="377"/>
        <end position="409"/>
    </location>
</feature>
<feature type="compositionally biased region" description="Polar residues" evidence="2">
    <location>
        <begin position="21"/>
        <end position="35"/>
    </location>
</feature>
<reference evidence="3" key="1">
    <citation type="submission" date="2021-07" db="EMBL/GenBank/DDBJ databases">
        <authorList>
            <person name="Branca A.L. A."/>
        </authorList>
    </citation>
    <scope>NUCLEOTIDE SEQUENCE</scope>
</reference>
<accession>A0A9W4NMV3</accession>
<organism evidence="3 4">
    <name type="scientific">Penicillium salamii</name>
    <dbReference type="NCBI Taxonomy" id="1612424"/>
    <lineage>
        <taxon>Eukaryota</taxon>
        <taxon>Fungi</taxon>
        <taxon>Dikarya</taxon>
        <taxon>Ascomycota</taxon>
        <taxon>Pezizomycotina</taxon>
        <taxon>Eurotiomycetes</taxon>
        <taxon>Eurotiomycetidae</taxon>
        <taxon>Eurotiales</taxon>
        <taxon>Aspergillaceae</taxon>
        <taxon>Penicillium</taxon>
    </lineage>
</organism>
<sequence length="1190" mass="132729">MESGLEELRSHDDDLIESPSHIHTSAQDISDSSTKVLEESSEPQEQEKDRQKQLVHYSLTTAFAGEEKDERKVKDEREESEGKESESAKESKPSTEAGATPSLAADSQNEPQEEHQGHSAAEQDDDELQTDLSHELHTAIENDDLNMVAKVLDEGADLETEFFYKFDPDFNVSRGLTPLLLAAGLGRGDILRLLLDRGANTSARTIETKGTALYLAARSGRLSTAEILLEKCGGIILEESNDHGRKPLGAAARNGHLDVVEFLISRGADVSATDNSDQTALHLASYGGNSRIAQRLLEENPELLEVRNNDGDTSFASAARCGHLNLVEYLLSQKADMYAKDVDGGTGWHQSAERGHIDVVRKLFLEDPGFRDTQDDFQNTALILAAGRGHVHIVEQLLSWGSDIDARRFNNSGAIHQAARCGHVKMAELLLRQRRDLLHSRGFNGRTPFSMAAEEGQLAMCEFLAEEGADITTMDQDEDQPLHLAAAFGHLPIVERLLQMNQDLLNVRGNLGQTALFQALVYSTSTVGDYLLFQKNADTSIIDQNSATMLHAAAEKGHLKVSKYILKTHPEIIDYKDIKGHTALALASSFGHSDFVIDLLNEGADATLKNELGRTPLHIACYKGYLEITRLLSSPQAKYRSRNSQMVYIGASDNDGDTALVDAITENHTSIALHILETDVFFPQSPSSVDPYVSRDKEKTKVEDFLMNLLQEESGETKPKMEAAIYWAIANGRKSLLSKFVSDHGLDLKSWNRGGLSCTHVASFGDNVDLMKYLLLDQGCSFTSDPSGISPFHIAVKYNQVDLVQKLILWLDKPATDDGSASSIEPEDFALREIHGTENGASRAILKKQNDGHTSISLAASGRYENHRRLELLLWDTLDRSIKQNKIFAPGQELDEEAHLILELAAQFDDPGTEIHLRAYLNCMMQTEAAPAEDTTLRLAVHCQLPVVVWWLLSNGGYRSGNHIEDAQCLVAEWDKRDEHGRYTQIHIRDDIKEIMNEVLENPPPLLKQEAWRYEEKPPEFQHKKEKFSSLKGTVIDFFHEGHMASFQLKRRPISAIIYEEGPQKIMEPGKYGDLKSIKDKLTQKPDEAPLKRRKDNHQKTFEYTSGDDASGAQFKKPKARRINGPTSNAELEESNTKRKENDPTLAAPMLNEKTTEARKPLDLRWIHIPENNVSSELYLWISSLSCHVY</sequence>
<dbReference type="Gene3D" id="1.25.40.20">
    <property type="entry name" value="Ankyrin repeat-containing domain"/>
    <property type="match status" value="5"/>
</dbReference>
<dbReference type="AlphaFoldDB" id="A0A9W4NMV3"/>
<feature type="repeat" description="ANK" evidence="1">
    <location>
        <begin position="310"/>
        <end position="342"/>
    </location>
</feature>
<evidence type="ECO:0000313" key="4">
    <source>
        <dbReference type="Proteomes" id="UP001152592"/>
    </source>
</evidence>
<feature type="region of interest" description="Disordered" evidence="2">
    <location>
        <begin position="1082"/>
        <end position="1146"/>
    </location>
</feature>
<evidence type="ECO:0000256" key="2">
    <source>
        <dbReference type="SAM" id="MobiDB-lite"/>
    </source>
</evidence>
<dbReference type="OrthoDB" id="201515at2759"/>
<feature type="compositionally biased region" description="Basic and acidic residues" evidence="2">
    <location>
        <begin position="1082"/>
        <end position="1091"/>
    </location>
</feature>
<dbReference type="Pfam" id="PF12796">
    <property type="entry name" value="Ank_2"/>
    <property type="match status" value="5"/>
</dbReference>
<dbReference type="SUPFAM" id="SSF48403">
    <property type="entry name" value="Ankyrin repeat"/>
    <property type="match status" value="3"/>
</dbReference>
<comment type="caution">
    <text evidence="3">The sequence shown here is derived from an EMBL/GenBank/DDBJ whole genome shotgun (WGS) entry which is preliminary data.</text>
</comment>
<feature type="repeat" description="ANK" evidence="1">
    <location>
        <begin position="612"/>
        <end position="644"/>
    </location>
</feature>
<name>A0A9W4NMV3_9EURO</name>